<dbReference type="PROSITE" id="PS50837">
    <property type="entry name" value="NACHT"/>
    <property type="match status" value="1"/>
</dbReference>
<dbReference type="InterPro" id="IPR036322">
    <property type="entry name" value="WD40_repeat_dom_sf"/>
</dbReference>
<evidence type="ECO:0000256" key="4">
    <source>
        <dbReference type="ARBA" id="ARBA00038415"/>
    </source>
</evidence>
<feature type="repeat" description="WD" evidence="7">
    <location>
        <begin position="811"/>
        <end position="852"/>
    </location>
</feature>
<feature type="repeat" description="WD" evidence="7">
    <location>
        <begin position="1019"/>
        <end position="1060"/>
    </location>
</feature>
<dbReference type="SMART" id="SM00320">
    <property type="entry name" value="WD40"/>
    <property type="match status" value="12"/>
</dbReference>
<keyword evidence="10" id="KW-1185">Reference proteome</keyword>
<feature type="repeat" description="WD" evidence="7">
    <location>
        <begin position="978"/>
        <end position="1019"/>
    </location>
</feature>
<sequence length="1216" mass="138472">MNWIFQNPDYCLWQNEDNVRLLWIKGGAGKGKTMMSIGLIDNFLEYDSSITTYFFCKFTDYKLNTLKAIITSLIWQLVQNQAELLNSLLNHWDPVKSRYKESFSWRALWNIFLEMLDQCRHQKVYVVVDALDECENDGMAEFLTLIVRTGLGYSNVKWLLTSRPLNSADERLLKTTQQLGVSFELNSDYLKTAIKAYVQHKVNELYPHHKHGVQRPQRVESELLNKAEGTFLWVSLVCKRLESERIPVERALKTIKHMPPGLQPLYKRVFSQVVSGDAATIKRSLLLLKVMVLAYRPLAMNELANVMGASEAEVGCEWIVDRCASFIKMRGSVVEFVHQSSRDFLAQPDLLSSYDRYKYGDIFSFYEQYGDGDVALTCLNSMRVSTKFNKNLISLPLPNSTREVTMAEMGTSNDKEPILNSMNYAAVFWAEHLQEAKDNWLTQHALRMQKEVRKFLREKLLEWLECLSLLGELPHAIRAFKVLERICEGDYFPNNRLWKRRRLLLQSYVLDANRFLLRHKQTISAWPLQIYSSTIVFSPKKSQVRSNDRHMEKIDKWLKLIPHFETNWNSSYQTLEGHTSDVEDVAFSSDGKYLASASRDQTIRLWDTATGSLQTTLEGHPGSCSMSVIFFGNHLVSASHNRTIHLWDMNPKNPQEMKFQKIKLPSTPYPEHRFKSMAFSADGKYLATIGSTGSTMETSGLLWLWNINTDDLQKSCLKTTLHPKIPGGALKLAFSPDNKFLALVSQEYAIWLLNLGTDYLHKINIQEINRTDKIFICQSLEFSPNGEYLAAAYHNKIGLWNISTGDPQKTLIGHKNSVEHVTFSSNDKYLASTSCDKKIKLWDVGTGDLKKTFEGLRTARFSPDTKCLASVSGNFTVRLWDIDLDNHQEIAEDSYMHTDLVTSVIFSPDGKYFASASSDCSVKLWDANNGNFLRTLQGHTTKILNVAFSPDGKYIASASYDGTVQLWCVDGGILKATSTDHTSAVEDVIFSPDSKCLASTSHDCTIQLWTIESGQKRTLRGHGHTVSSAAFSLNGKYIASASQDFTIKLWDANTGNHLKTLRAHNNIVLSVAFSSDSKCIASSGCDKTIRLWDVNACLQSTGLLESNFYEWHRYFRTSEKSDNVKKMKFSVGDEFIQTNLSPFQVNGTGYNCGLYLRNGWIWYGLVSVLRIPPDLETSCYDVQGNRLIIGSEKGLVLFFEFDREKLDQLSELRYGR</sequence>
<dbReference type="Gene3D" id="3.40.50.300">
    <property type="entry name" value="P-loop containing nucleotide triphosphate hydrolases"/>
    <property type="match status" value="1"/>
</dbReference>
<evidence type="ECO:0000256" key="6">
    <source>
        <dbReference type="ARBA" id="ARBA00043913"/>
    </source>
</evidence>
<dbReference type="SUPFAM" id="SSF52540">
    <property type="entry name" value="P-loop containing nucleoside triphosphate hydrolases"/>
    <property type="match status" value="1"/>
</dbReference>
<comment type="subcellular location">
    <subcellularLocation>
        <location evidence="1">Mitochondrion outer membrane</location>
        <topology evidence="1">Peripheral membrane protein</topology>
        <orientation evidence="1">Cytoplasmic side</orientation>
    </subcellularLocation>
</comment>
<feature type="repeat" description="WD" evidence="7">
    <location>
        <begin position="1061"/>
        <end position="1095"/>
    </location>
</feature>
<feature type="repeat" description="WD" evidence="7">
    <location>
        <begin position="936"/>
        <end position="967"/>
    </location>
</feature>
<dbReference type="InterPro" id="IPR001680">
    <property type="entry name" value="WD40_rpt"/>
</dbReference>
<dbReference type="GO" id="GO:1990234">
    <property type="term" value="C:transferase complex"/>
    <property type="evidence" value="ECO:0007669"/>
    <property type="project" value="UniProtKB-ARBA"/>
</dbReference>
<gene>
    <name evidence="9" type="ORF">BGW36DRAFT_131234</name>
</gene>
<dbReference type="PROSITE" id="PS50082">
    <property type="entry name" value="WD_REPEATS_2"/>
    <property type="match status" value="8"/>
</dbReference>
<evidence type="ECO:0000313" key="9">
    <source>
        <dbReference type="EMBL" id="KAH8700560.1"/>
    </source>
</evidence>
<keyword evidence="2 7" id="KW-0853">WD repeat</keyword>
<comment type="caution">
    <text evidence="9">The sequence shown here is derived from an EMBL/GenBank/DDBJ whole genome shotgun (WGS) entry which is preliminary data.</text>
</comment>
<dbReference type="GeneID" id="70239649"/>
<feature type="repeat" description="WD" evidence="7">
    <location>
        <begin position="575"/>
        <end position="616"/>
    </location>
</feature>
<keyword evidence="3" id="KW-0677">Repeat</keyword>
<feature type="domain" description="NACHT" evidence="8">
    <location>
        <begin position="20"/>
        <end position="164"/>
    </location>
</feature>
<dbReference type="InterPro" id="IPR007111">
    <property type="entry name" value="NACHT_NTPase"/>
</dbReference>
<evidence type="ECO:0000256" key="1">
    <source>
        <dbReference type="ARBA" id="ARBA00004570"/>
    </source>
</evidence>
<dbReference type="Gene3D" id="2.130.10.10">
    <property type="entry name" value="YVTN repeat-like/Quinoprotein amine dehydrogenase"/>
    <property type="match status" value="4"/>
</dbReference>
<proteinExistence type="inferred from homology"/>
<dbReference type="InterPro" id="IPR020472">
    <property type="entry name" value="WD40_PAC1"/>
</dbReference>
<dbReference type="Pfam" id="PF00400">
    <property type="entry name" value="WD40"/>
    <property type="match status" value="9"/>
</dbReference>
<evidence type="ECO:0000313" key="10">
    <source>
        <dbReference type="Proteomes" id="UP001201262"/>
    </source>
</evidence>
<comment type="function">
    <text evidence="6">Involved in mitochondrial fission. Acts as an adapter protein required to form mitochondrial fission complexes. Formation of these complexes is required to promote constriction and fission of the mitochondrial compartment at a late step in mitochondrial division.</text>
</comment>
<dbReference type="AlphaFoldDB" id="A0AAD4KZ91"/>
<name>A0AAD4KZ91_9EURO</name>
<dbReference type="GO" id="GO:0005741">
    <property type="term" value="C:mitochondrial outer membrane"/>
    <property type="evidence" value="ECO:0007669"/>
    <property type="project" value="UniProtKB-SubCell"/>
</dbReference>
<dbReference type="PANTHER" id="PTHR22847:SF637">
    <property type="entry name" value="WD REPEAT DOMAIN 5B"/>
    <property type="match status" value="1"/>
</dbReference>
<dbReference type="PROSITE" id="PS50294">
    <property type="entry name" value="WD_REPEATS_REGION"/>
    <property type="match status" value="7"/>
</dbReference>
<accession>A0AAD4KZ91</accession>
<dbReference type="SUPFAM" id="SSF50978">
    <property type="entry name" value="WD40 repeat-like"/>
    <property type="match status" value="2"/>
</dbReference>
<evidence type="ECO:0000256" key="2">
    <source>
        <dbReference type="ARBA" id="ARBA00022574"/>
    </source>
</evidence>
<dbReference type="InterPro" id="IPR019775">
    <property type="entry name" value="WD40_repeat_CS"/>
</dbReference>
<reference evidence="9" key="1">
    <citation type="submission" date="2021-12" db="EMBL/GenBank/DDBJ databases">
        <title>Convergent genome expansion in fungi linked to evolution of root-endophyte symbiosis.</title>
        <authorList>
            <consortium name="DOE Joint Genome Institute"/>
            <person name="Ke Y.-H."/>
            <person name="Bonito G."/>
            <person name="Liao H.-L."/>
            <person name="Looney B."/>
            <person name="Rojas-Flechas A."/>
            <person name="Nash J."/>
            <person name="Hameed K."/>
            <person name="Schadt C."/>
            <person name="Martin F."/>
            <person name="Crous P.W."/>
            <person name="Miettinen O."/>
            <person name="Magnuson J.K."/>
            <person name="Labbe J."/>
            <person name="Jacobson D."/>
            <person name="Doktycz M.J."/>
            <person name="Veneault-Fourrey C."/>
            <person name="Kuo A."/>
            <person name="Mondo S."/>
            <person name="Calhoun S."/>
            <person name="Riley R."/>
            <person name="Ohm R."/>
            <person name="LaButti K."/>
            <person name="Andreopoulos B."/>
            <person name="Pangilinan J."/>
            <person name="Nolan M."/>
            <person name="Tritt A."/>
            <person name="Clum A."/>
            <person name="Lipzen A."/>
            <person name="Daum C."/>
            <person name="Barry K."/>
            <person name="Grigoriev I.V."/>
            <person name="Vilgalys R."/>
        </authorList>
    </citation>
    <scope>NUCLEOTIDE SEQUENCE</scope>
    <source>
        <strain evidence="9">PMI_201</strain>
    </source>
</reference>
<dbReference type="PANTHER" id="PTHR22847">
    <property type="entry name" value="WD40 REPEAT PROTEIN"/>
    <property type="match status" value="1"/>
</dbReference>
<dbReference type="InterPro" id="IPR027417">
    <property type="entry name" value="P-loop_NTPase"/>
</dbReference>
<dbReference type="PROSITE" id="PS00678">
    <property type="entry name" value="WD_REPEATS_1"/>
    <property type="match status" value="5"/>
</dbReference>
<protein>
    <recommendedName>
        <fullName evidence="5">Mitochondrial division protein 1</fullName>
    </recommendedName>
</protein>
<dbReference type="PRINTS" id="PR00320">
    <property type="entry name" value="GPROTEINBRPT"/>
</dbReference>
<evidence type="ECO:0000259" key="8">
    <source>
        <dbReference type="PROSITE" id="PS50837"/>
    </source>
</evidence>
<feature type="repeat" description="WD" evidence="7">
    <location>
        <begin position="894"/>
        <end position="935"/>
    </location>
</feature>
<evidence type="ECO:0000256" key="3">
    <source>
        <dbReference type="ARBA" id="ARBA00022737"/>
    </source>
</evidence>
<dbReference type="InterPro" id="IPR056884">
    <property type="entry name" value="NPHP3-like_N"/>
</dbReference>
<evidence type="ECO:0000256" key="5">
    <source>
        <dbReference type="ARBA" id="ARBA00039789"/>
    </source>
</evidence>
<evidence type="ECO:0000256" key="7">
    <source>
        <dbReference type="PROSITE-ProRule" id="PRU00221"/>
    </source>
</evidence>
<dbReference type="RefSeq" id="XP_046074266.1">
    <property type="nucleotide sequence ID" value="XM_046209362.1"/>
</dbReference>
<dbReference type="SUPFAM" id="SSF82171">
    <property type="entry name" value="DPP6 N-terminal domain-like"/>
    <property type="match status" value="1"/>
</dbReference>
<dbReference type="EMBL" id="JAJTJA010000004">
    <property type="protein sequence ID" value="KAH8700560.1"/>
    <property type="molecule type" value="Genomic_DNA"/>
</dbReference>
<comment type="similarity">
    <text evidence="4">Belongs to the WD repeat MDV1/CAF4 family.</text>
</comment>
<dbReference type="InterPro" id="IPR015943">
    <property type="entry name" value="WD40/YVTN_repeat-like_dom_sf"/>
</dbReference>
<dbReference type="Pfam" id="PF24883">
    <property type="entry name" value="NPHP3_N"/>
    <property type="match status" value="1"/>
</dbReference>
<organism evidence="9 10">
    <name type="scientific">Talaromyces proteolyticus</name>
    <dbReference type="NCBI Taxonomy" id="1131652"/>
    <lineage>
        <taxon>Eukaryota</taxon>
        <taxon>Fungi</taxon>
        <taxon>Dikarya</taxon>
        <taxon>Ascomycota</taxon>
        <taxon>Pezizomycotina</taxon>
        <taxon>Eurotiomycetes</taxon>
        <taxon>Eurotiomycetidae</taxon>
        <taxon>Eurotiales</taxon>
        <taxon>Trichocomaceae</taxon>
        <taxon>Talaromyces</taxon>
        <taxon>Talaromyces sect. Bacilispori</taxon>
    </lineage>
</organism>
<dbReference type="CDD" id="cd00200">
    <property type="entry name" value="WD40"/>
    <property type="match status" value="1"/>
</dbReference>
<feature type="repeat" description="WD" evidence="7">
    <location>
        <begin position="849"/>
        <end position="883"/>
    </location>
</feature>
<dbReference type="Proteomes" id="UP001201262">
    <property type="component" value="Unassembled WGS sequence"/>
</dbReference>